<dbReference type="EMBL" id="GL732775">
    <property type="protein sequence ID" value="EFX64937.1"/>
    <property type="molecule type" value="Genomic_DNA"/>
</dbReference>
<sequence>MWRFPATLGLLSSSNGRAGHCHNLQIPSKVPIKLKQDICEELRKDPTKTAKELQQGDSIGYSPCQFAPAAAYNGTWISIRSIDEKDRQIADNVDFDIENVESSSPYRRLFSFGDEIDIVVLATPQMVQVLADSMFVQVDVTYPGLTALKYLMDFVAYNELTMSFQVVGRVLMNRVNKLAYKTAFTELFKVATETFSEFENGLSVNSWVVDFSLAQRREYSRILGEKSGEHIRRLQVHF</sequence>
<evidence type="ECO:0000313" key="2">
    <source>
        <dbReference type="Proteomes" id="UP000000305"/>
    </source>
</evidence>
<evidence type="ECO:0000313" key="1">
    <source>
        <dbReference type="EMBL" id="EFX64937.1"/>
    </source>
</evidence>
<accession>E9HTJ6</accession>
<name>E9HTJ6_DAPPU</name>
<dbReference type="HOGENOM" id="CLU_1166870_0_0_1"/>
<reference evidence="1 2" key="1">
    <citation type="journal article" date="2011" name="Science">
        <title>The ecoresponsive genome of Daphnia pulex.</title>
        <authorList>
            <person name="Colbourne J.K."/>
            <person name="Pfrender M.E."/>
            <person name="Gilbert D."/>
            <person name="Thomas W.K."/>
            <person name="Tucker A."/>
            <person name="Oakley T.H."/>
            <person name="Tokishita S."/>
            <person name="Aerts A."/>
            <person name="Arnold G.J."/>
            <person name="Basu M.K."/>
            <person name="Bauer D.J."/>
            <person name="Caceres C.E."/>
            <person name="Carmel L."/>
            <person name="Casola C."/>
            <person name="Choi J.H."/>
            <person name="Detter J.C."/>
            <person name="Dong Q."/>
            <person name="Dusheyko S."/>
            <person name="Eads B.D."/>
            <person name="Frohlich T."/>
            <person name="Geiler-Samerotte K.A."/>
            <person name="Gerlach D."/>
            <person name="Hatcher P."/>
            <person name="Jogdeo S."/>
            <person name="Krijgsveld J."/>
            <person name="Kriventseva E.V."/>
            <person name="Kultz D."/>
            <person name="Laforsch C."/>
            <person name="Lindquist E."/>
            <person name="Lopez J."/>
            <person name="Manak J.R."/>
            <person name="Muller J."/>
            <person name="Pangilinan J."/>
            <person name="Patwardhan R.P."/>
            <person name="Pitluck S."/>
            <person name="Pritham E.J."/>
            <person name="Rechtsteiner A."/>
            <person name="Rho M."/>
            <person name="Rogozin I.B."/>
            <person name="Sakarya O."/>
            <person name="Salamov A."/>
            <person name="Schaack S."/>
            <person name="Shapiro H."/>
            <person name="Shiga Y."/>
            <person name="Skalitzky C."/>
            <person name="Smith Z."/>
            <person name="Souvorov A."/>
            <person name="Sung W."/>
            <person name="Tang Z."/>
            <person name="Tsuchiya D."/>
            <person name="Tu H."/>
            <person name="Vos H."/>
            <person name="Wang M."/>
            <person name="Wolf Y.I."/>
            <person name="Yamagata H."/>
            <person name="Yamada T."/>
            <person name="Ye Y."/>
            <person name="Shaw J.R."/>
            <person name="Andrews J."/>
            <person name="Crease T.J."/>
            <person name="Tang H."/>
            <person name="Lucas S.M."/>
            <person name="Robertson H.M."/>
            <person name="Bork P."/>
            <person name="Koonin E.V."/>
            <person name="Zdobnov E.M."/>
            <person name="Grigoriev I.V."/>
            <person name="Lynch M."/>
            <person name="Boore J.L."/>
        </authorList>
    </citation>
    <scope>NUCLEOTIDE SEQUENCE [LARGE SCALE GENOMIC DNA]</scope>
</reference>
<gene>
    <name evidence="1" type="ORF">DAPPUDRAFT_333682</name>
</gene>
<dbReference type="KEGG" id="dpx:DAPPUDRAFT_333682"/>
<dbReference type="InParanoid" id="E9HTJ6"/>
<organism evidence="1 2">
    <name type="scientific">Daphnia pulex</name>
    <name type="common">Water flea</name>
    <dbReference type="NCBI Taxonomy" id="6669"/>
    <lineage>
        <taxon>Eukaryota</taxon>
        <taxon>Metazoa</taxon>
        <taxon>Ecdysozoa</taxon>
        <taxon>Arthropoda</taxon>
        <taxon>Crustacea</taxon>
        <taxon>Branchiopoda</taxon>
        <taxon>Diplostraca</taxon>
        <taxon>Cladocera</taxon>
        <taxon>Anomopoda</taxon>
        <taxon>Daphniidae</taxon>
        <taxon>Daphnia</taxon>
    </lineage>
</organism>
<dbReference type="eggNOG" id="ENOG502RTCD">
    <property type="taxonomic scope" value="Eukaryota"/>
</dbReference>
<dbReference type="Proteomes" id="UP000000305">
    <property type="component" value="Unassembled WGS sequence"/>
</dbReference>
<proteinExistence type="predicted"/>
<dbReference type="OrthoDB" id="5985011at2759"/>
<dbReference type="AlphaFoldDB" id="E9HTJ6"/>
<protein>
    <submittedName>
        <fullName evidence="1">Uncharacterized protein</fullName>
    </submittedName>
</protein>
<dbReference type="PhylomeDB" id="E9HTJ6"/>
<keyword evidence="2" id="KW-1185">Reference proteome</keyword>